<feature type="compositionally biased region" description="Basic and acidic residues" evidence="1">
    <location>
        <begin position="83"/>
        <end position="96"/>
    </location>
</feature>
<dbReference type="InterPro" id="IPR000182">
    <property type="entry name" value="GNAT_dom"/>
</dbReference>
<dbReference type="EMBL" id="JAVRRG010000005">
    <property type="protein sequence ID" value="KAK5100865.1"/>
    <property type="molecule type" value="Genomic_DNA"/>
</dbReference>
<proteinExistence type="predicted"/>
<dbReference type="Gene3D" id="3.40.630.30">
    <property type="match status" value="1"/>
</dbReference>
<dbReference type="CDD" id="cd04301">
    <property type="entry name" value="NAT_SF"/>
    <property type="match status" value="1"/>
</dbReference>
<feature type="domain" description="N-acetyltransferase" evidence="2">
    <location>
        <begin position="31"/>
        <end position="195"/>
    </location>
</feature>
<evidence type="ECO:0000256" key="1">
    <source>
        <dbReference type="SAM" id="MobiDB-lite"/>
    </source>
</evidence>
<accession>A0ABR0KN25</accession>
<evidence type="ECO:0000313" key="3">
    <source>
        <dbReference type="EMBL" id="KAK5100865.1"/>
    </source>
</evidence>
<dbReference type="SUPFAM" id="SSF55729">
    <property type="entry name" value="Acyl-CoA N-acyltransferases (Nat)"/>
    <property type="match status" value="1"/>
</dbReference>
<organism evidence="3 4">
    <name type="scientific">Lithohypha guttulata</name>
    <dbReference type="NCBI Taxonomy" id="1690604"/>
    <lineage>
        <taxon>Eukaryota</taxon>
        <taxon>Fungi</taxon>
        <taxon>Dikarya</taxon>
        <taxon>Ascomycota</taxon>
        <taxon>Pezizomycotina</taxon>
        <taxon>Eurotiomycetes</taxon>
        <taxon>Chaetothyriomycetidae</taxon>
        <taxon>Chaetothyriales</taxon>
        <taxon>Trichomeriaceae</taxon>
        <taxon>Lithohypha</taxon>
    </lineage>
</organism>
<reference evidence="3 4" key="1">
    <citation type="submission" date="2023-08" db="EMBL/GenBank/DDBJ databases">
        <title>Black Yeasts Isolated from many extreme environments.</title>
        <authorList>
            <person name="Coleine C."/>
            <person name="Stajich J.E."/>
            <person name="Selbmann L."/>
        </authorList>
    </citation>
    <scope>NUCLEOTIDE SEQUENCE [LARGE SCALE GENOMIC DNA]</scope>
    <source>
        <strain evidence="3 4">CCFEE 5885</strain>
    </source>
</reference>
<comment type="caution">
    <text evidence="3">The sequence shown here is derived from an EMBL/GenBank/DDBJ whole genome shotgun (WGS) entry which is preliminary data.</text>
</comment>
<evidence type="ECO:0000259" key="2">
    <source>
        <dbReference type="PROSITE" id="PS51186"/>
    </source>
</evidence>
<feature type="region of interest" description="Disordered" evidence="1">
    <location>
        <begin position="70"/>
        <end position="96"/>
    </location>
</feature>
<dbReference type="Proteomes" id="UP001345013">
    <property type="component" value="Unassembled WGS sequence"/>
</dbReference>
<sequence>MNVSIVVREPHHLDELVKLFHATHTHNGYPVEGPPDRDSLESRLEFFAGDDPSLEILGLVACQGRADYDAQQPNGSSGNCEELGGHENERQAGDDEGRVLGHIWRDVTGNTKADDGLCEVCRLAVDPVAQGKGVGGTLLGAIEAGARSERKPLMLGVLEKDVAALRMYDKRGWTRFGQDKMVGRDGRVWVEHFYICPTEQRHDQ</sequence>
<protein>
    <recommendedName>
        <fullName evidence="2">N-acetyltransferase domain-containing protein</fullName>
    </recommendedName>
</protein>
<dbReference type="Pfam" id="PF00583">
    <property type="entry name" value="Acetyltransf_1"/>
    <property type="match status" value="1"/>
</dbReference>
<dbReference type="PROSITE" id="PS51186">
    <property type="entry name" value="GNAT"/>
    <property type="match status" value="1"/>
</dbReference>
<dbReference type="InterPro" id="IPR016181">
    <property type="entry name" value="Acyl_CoA_acyltransferase"/>
</dbReference>
<name>A0ABR0KN25_9EURO</name>
<gene>
    <name evidence="3" type="ORF">LTR24_000712</name>
</gene>
<keyword evidence="4" id="KW-1185">Reference proteome</keyword>
<evidence type="ECO:0000313" key="4">
    <source>
        <dbReference type="Proteomes" id="UP001345013"/>
    </source>
</evidence>